<evidence type="ECO:0000256" key="7">
    <source>
        <dbReference type="ARBA" id="ARBA00022723"/>
    </source>
</evidence>
<dbReference type="GO" id="GO:0006508">
    <property type="term" value="P:proteolysis"/>
    <property type="evidence" value="ECO:0007669"/>
    <property type="project" value="UniProtKB-KW"/>
</dbReference>
<dbReference type="CDD" id="cd11008">
    <property type="entry name" value="M35_deuterolysin_like"/>
    <property type="match status" value="1"/>
</dbReference>
<comment type="catalytic activity">
    <reaction evidence="1 16">
        <text>Preferential cleavage of bonds with hydrophobic residues in P1'. Also 3-Asn-|-Gln-4 and 8-Gly-|-Ser-9 bonds in insulin B chain.</text>
        <dbReference type="EC" id="3.4.24.39"/>
    </reaction>
</comment>
<evidence type="ECO:0000256" key="9">
    <source>
        <dbReference type="ARBA" id="ARBA00022801"/>
    </source>
</evidence>
<feature type="binding site" evidence="14">
    <location>
        <position position="312"/>
    </location>
    <ligand>
        <name>Zn(2+)</name>
        <dbReference type="ChEBI" id="CHEBI:29105"/>
        <note>catalytic</note>
    </ligand>
</feature>
<evidence type="ECO:0000256" key="15">
    <source>
        <dbReference type="PIRSR" id="PIRSR601384-3"/>
    </source>
</evidence>
<evidence type="ECO:0000256" key="4">
    <source>
        <dbReference type="ARBA" id="ARBA00022525"/>
    </source>
</evidence>
<dbReference type="GO" id="GO:0046872">
    <property type="term" value="F:metal ion binding"/>
    <property type="evidence" value="ECO:0007669"/>
    <property type="project" value="UniProtKB-KW"/>
</dbReference>
<evidence type="ECO:0000256" key="3">
    <source>
        <dbReference type="ARBA" id="ARBA00010279"/>
    </source>
</evidence>
<dbReference type="GO" id="GO:0005576">
    <property type="term" value="C:extracellular region"/>
    <property type="evidence" value="ECO:0007669"/>
    <property type="project" value="UniProtKB-SubCell"/>
</dbReference>
<dbReference type="EC" id="3.4.24.39" evidence="16"/>
<feature type="disulfide bond" evidence="15">
    <location>
        <begin position="187"/>
        <end position="259"/>
    </location>
</feature>
<keyword evidence="10 14" id="KW-0862">Zinc</keyword>
<keyword evidence="11 16" id="KW-0482">Metalloprotease</keyword>
<evidence type="ECO:0000256" key="6">
    <source>
        <dbReference type="ARBA" id="ARBA00022685"/>
    </source>
</evidence>
<protein>
    <recommendedName>
        <fullName evidence="16">Neutral protease 2</fullName>
        <ecNumber evidence="16">3.4.24.39</ecNumber>
    </recommendedName>
    <alternativeName>
        <fullName evidence="16">Deuterolysin</fullName>
    </alternativeName>
</protein>
<evidence type="ECO:0000256" key="2">
    <source>
        <dbReference type="ARBA" id="ARBA00004613"/>
    </source>
</evidence>
<keyword evidence="6 16" id="KW-0165">Cleavage on pair of basic residues</keyword>
<keyword evidence="19" id="KW-1185">Reference proteome</keyword>
<proteinExistence type="inferred from homology"/>
<evidence type="ECO:0000256" key="14">
    <source>
        <dbReference type="PIRSR" id="PIRSR601384-2"/>
    </source>
</evidence>
<accession>A0AAD9W5L9</accession>
<dbReference type="Gene3D" id="3.40.390.10">
    <property type="entry name" value="Collagenase (Catalytic Domain)"/>
    <property type="match status" value="1"/>
</dbReference>
<comment type="subcellular location">
    <subcellularLocation>
        <location evidence="2 16">Secreted</location>
    </subcellularLocation>
</comment>
<feature type="chain" id="PRO_5041784206" description="Neutral protease 2" evidence="16">
    <location>
        <begin position="20"/>
        <end position="353"/>
    </location>
</feature>
<evidence type="ECO:0000259" key="17">
    <source>
        <dbReference type="SMART" id="SM01351"/>
    </source>
</evidence>
<dbReference type="InterPro" id="IPR050414">
    <property type="entry name" value="Fungal_M35_metalloproteases"/>
</dbReference>
<keyword evidence="4 16" id="KW-0964">Secreted</keyword>
<dbReference type="InterPro" id="IPR029463">
    <property type="entry name" value="Lys_MEP"/>
</dbReference>
<evidence type="ECO:0000313" key="18">
    <source>
        <dbReference type="EMBL" id="KAK2606730.1"/>
    </source>
</evidence>
<keyword evidence="8 16" id="KW-0732">Signal</keyword>
<dbReference type="InterPro" id="IPR024079">
    <property type="entry name" value="MetalloPept_cat_dom_sf"/>
</dbReference>
<evidence type="ECO:0000256" key="13">
    <source>
        <dbReference type="PIRSR" id="PIRSR601384-1"/>
    </source>
</evidence>
<comment type="caution">
    <text evidence="18">The sequence shown here is derived from an EMBL/GenBank/DDBJ whole genome shotgun (WGS) entry which is preliminary data.</text>
</comment>
<dbReference type="AlphaFoldDB" id="A0AAD9W5L9"/>
<feature type="binding site" evidence="14">
    <location>
        <position position="319"/>
    </location>
    <ligand>
        <name>Zn(2+)</name>
        <dbReference type="ChEBI" id="CHEBI:29105"/>
        <note>catalytic</note>
    </ligand>
</feature>
<evidence type="ECO:0000256" key="5">
    <source>
        <dbReference type="ARBA" id="ARBA00022670"/>
    </source>
</evidence>
<evidence type="ECO:0000256" key="12">
    <source>
        <dbReference type="ARBA" id="ARBA00023145"/>
    </source>
</evidence>
<dbReference type="Pfam" id="PF02102">
    <property type="entry name" value="Peptidase_M35"/>
    <property type="match status" value="1"/>
</dbReference>
<evidence type="ECO:0000256" key="1">
    <source>
        <dbReference type="ARBA" id="ARBA00001187"/>
    </source>
</evidence>
<evidence type="ECO:0000256" key="10">
    <source>
        <dbReference type="ARBA" id="ARBA00022833"/>
    </source>
</evidence>
<feature type="binding site" evidence="14">
    <location>
        <position position="308"/>
    </location>
    <ligand>
        <name>Zn(2+)</name>
        <dbReference type="ChEBI" id="CHEBI:29105"/>
        <note>catalytic</note>
    </ligand>
</feature>
<keyword evidence="12" id="KW-0865">Zymogen</keyword>
<dbReference type="SMART" id="SM01351">
    <property type="entry name" value="Aspzincin_M35"/>
    <property type="match status" value="1"/>
</dbReference>
<comment type="similarity">
    <text evidence="3 16">Belongs to the peptidase M35 family.</text>
</comment>
<evidence type="ECO:0000256" key="16">
    <source>
        <dbReference type="RuleBase" id="RU361126"/>
    </source>
</evidence>
<dbReference type="Proteomes" id="UP001265746">
    <property type="component" value="Unassembled WGS sequence"/>
</dbReference>
<feature type="signal peptide" evidence="16">
    <location>
        <begin position="1"/>
        <end position="19"/>
    </location>
</feature>
<name>A0AAD9W5L9_PHOAM</name>
<dbReference type="PANTHER" id="PTHR37016">
    <property type="match status" value="1"/>
</dbReference>
<dbReference type="InterPro" id="IPR001384">
    <property type="entry name" value="Peptidase_M35"/>
</dbReference>
<feature type="active site" evidence="13">
    <location>
        <position position="309"/>
    </location>
</feature>
<feature type="domain" description="Lysine-specific metallo-endopeptidase" evidence="17">
    <location>
        <begin position="200"/>
        <end position="347"/>
    </location>
</feature>
<gene>
    <name evidence="18" type="ORF">N8I77_005461</name>
</gene>
<dbReference type="PANTHER" id="PTHR37016:SF3">
    <property type="entry name" value="NEUTRAL PROTEASE 2-RELATED"/>
    <property type="match status" value="1"/>
</dbReference>
<feature type="disulfide bond" evidence="15">
    <location>
        <begin position="266"/>
        <end position="284"/>
    </location>
</feature>
<dbReference type="GO" id="GO:0004222">
    <property type="term" value="F:metalloendopeptidase activity"/>
    <property type="evidence" value="ECO:0007669"/>
    <property type="project" value="InterPro"/>
</dbReference>
<comment type="cofactor">
    <cofactor evidence="14 16">
        <name>Zn(2+)</name>
        <dbReference type="ChEBI" id="CHEBI:29105"/>
    </cofactor>
    <text evidence="14 16">Binds 1 zinc ion per subunit.</text>
</comment>
<evidence type="ECO:0000256" key="11">
    <source>
        <dbReference type="ARBA" id="ARBA00023049"/>
    </source>
</evidence>
<sequence>MLVQSILSALVAAPLLASALPHQSNRRSEGLSVELSQASETEVKAVISNTGADTLHLFTSGTILDNAPVQQLDVTQDGQSAEYLGLIIDYLAEDLQEDSFITLAPGETTEALVNVPALYDIKGGDYSVSLNGEIAFAGVDSTQLEGVYEFQTNTVDFNIEETVAAAVPKAVGMEILPLEKRVRIVSCSGSQLTALSNAVSATNRLSTAAANAAASGSATKFNEYFRTTSATTRSNVATRFRSFASEASSTTSGSSSYSCVDFLGVCTSNTIAYAQPATGRMASCPIFWQLRAVSTGCGQQSQASTVLHEFTHILAGTNDHAYGYAASTALSAARAYTNADNYALYADAIANSC</sequence>
<keyword evidence="9 16" id="KW-0378">Hydrolase</keyword>
<evidence type="ECO:0000256" key="8">
    <source>
        <dbReference type="ARBA" id="ARBA00022729"/>
    </source>
</evidence>
<keyword evidence="7 14" id="KW-0479">Metal-binding</keyword>
<reference evidence="18" key="1">
    <citation type="submission" date="2023-06" db="EMBL/GenBank/DDBJ databases">
        <authorList>
            <person name="Noh H."/>
        </authorList>
    </citation>
    <scope>NUCLEOTIDE SEQUENCE</scope>
    <source>
        <strain evidence="18">DUCC20226</strain>
    </source>
</reference>
<organism evidence="18 19">
    <name type="scientific">Phomopsis amygdali</name>
    <name type="common">Fusicoccum amygdali</name>
    <dbReference type="NCBI Taxonomy" id="1214568"/>
    <lineage>
        <taxon>Eukaryota</taxon>
        <taxon>Fungi</taxon>
        <taxon>Dikarya</taxon>
        <taxon>Ascomycota</taxon>
        <taxon>Pezizomycotina</taxon>
        <taxon>Sordariomycetes</taxon>
        <taxon>Sordariomycetidae</taxon>
        <taxon>Diaporthales</taxon>
        <taxon>Diaporthaceae</taxon>
        <taxon>Diaporthe</taxon>
    </lineage>
</organism>
<dbReference type="PRINTS" id="PR00768">
    <property type="entry name" value="DEUTEROLYSIN"/>
</dbReference>
<dbReference type="EMBL" id="JAUJFL010000003">
    <property type="protein sequence ID" value="KAK2606730.1"/>
    <property type="molecule type" value="Genomic_DNA"/>
</dbReference>
<dbReference type="Gene3D" id="2.60.40.2970">
    <property type="match status" value="1"/>
</dbReference>
<keyword evidence="5 16" id="KW-0645">Protease</keyword>
<dbReference type="SUPFAM" id="SSF55486">
    <property type="entry name" value="Metalloproteases ('zincins'), catalytic domain"/>
    <property type="match status" value="1"/>
</dbReference>
<evidence type="ECO:0000313" key="19">
    <source>
        <dbReference type="Proteomes" id="UP001265746"/>
    </source>
</evidence>
<comment type="function">
    <text evidence="16">Secreted metalloproteinase that allows assimilation of proteinaceous substrates. Shows high activities on basic nuclear substrates such as histone and protamine.</text>
</comment>